<keyword evidence="2" id="KW-1185">Reference proteome</keyword>
<reference evidence="2" key="1">
    <citation type="journal article" date="2023" name="G3 (Bethesda)">
        <title>Genome assembly and association tests identify interacting loci associated with vigor, precocity, and sex in interspecific pistachio rootstocks.</title>
        <authorList>
            <person name="Palmer W."/>
            <person name="Jacygrad E."/>
            <person name="Sagayaradj S."/>
            <person name="Cavanaugh K."/>
            <person name="Han R."/>
            <person name="Bertier L."/>
            <person name="Beede B."/>
            <person name="Kafkas S."/>
            <person name="Golino D."/>
            <person name="Preece J."/>
            <person name="Michelmore R."/>
        </authorList>
    </citation>
    <scope>NUCLEOTIDE SEQUENCE [LARGE SCALE GENOMIC DNA]</scope>
</reference>
<evidence type="ECO:0000313" key="2">
    <source>
        <dbReference type="Proteomes" id="UP001164250"/>
    </source>
</evidence>
<protein>
    <submittedName>
        <fullName evidence="1">Uncharacterized protein</fullName>
    </submittedName>
</protein>
<comment type="caution">
    <text evidence="1">The sequence shown here is derived from an EMBL/GenBank/DDBJ whole genome shotgun (WGS) entry which is preliminary data.</text>
</comment>
<organism evidence="1 2">
    <name type="scientific">Pistacia atlantica</name>
    <dbReference type="NCBI Taxonomy" id="434234"/>
    <lineage>
        <taxon>Eukaryota</taxon>
        <taxon>Viridiplantae</taxon>
        <taxon>Streptophyta</taxon>
        <taxon>Embryophyta</taxon>
        <taxon>Tracheophyta</taxon>
        <taxon>Spermatophyta</taxon>
        <taxon>Magnoliopsida</taxon>
        <taxon>eudicotyledons</taxon>
        <taxon>Gunneridae</taxon>
        <taxon>Pentapetalae</taxon>
        <taxon>rosids</taxon>
        <taxon>malvids</taxon>
        <taxon>Sapindales</taxon>
        <taxon>Anacardiaceae</taxon>
        <taxon>Pistacia</taxon>
    </lineage>
</organism>
<sequence>MVPRGAKRLIFVLPIVAVFLYLPLVLSSAHLGGITAFFIAWLANFKLLLFAFGCGPLCSDPSISLPLFITVSCLPIKIQKTLENGQKKGLMNYAIKALLLAGFVKAYDYSDRMHPKMILLLYAFHVYFLLELILALSAVMARTVLGLELEPQFNEPFLSTSLQDFWGNRWNLMVSGILRPTVYKPILYFFTRVGGRKWAPLPAVFGTFVVSGFMHELQFFYLGQGRVKPNWEITWFFVLHGLCLTAEIALKKAVTGKFRLPSLISRPLTVVFVMVTGCWLFFPHFSRYGVDVRAFEEYAALGAYMKNVSHSIVSVM</sequence>
<evidence type="ECO:0000313" key="1">
    <source>
        <dbReference type="EMBL" id="KAJ0094317.1"/>
    </source>
</evidence>
<gene>
    <name evidence="1" type="ORF">Patl1_17079</name>
</gene>
<proteinExistence type="predicted"/>
<name>A0ACC1B5X4_9ROSI</name>
<dbReference type="EMBL" id="CM047902">
    <property type="protein sequence ID" value="KAJ0094317.1"/>
    <property type="molecule type" value="Genomic_DNA"/>
</dbReference>
<dbReference type="Proteomes" id="UP001164250">
    <property type="component" value="Chromosome 6"/>
</dbReference>
<accession>A0ACC1B5X4</accession>